<comment type="caution">
    <text evidence="1">The sequence shown here is derived from an EMBL/GenBank/DDBJ whole genome shotgun (WGS) entry which is preliminary data.</text>
</comment>
<dbReference type="AlphaFoldDB" id="A0A5B0KL67"/>
<protein>
    <recommendedName>
        <fullName evidence="3">GpW protein</fullName>
    </recommendedName>
</protein>
<gene>
    <name evidence="1" type="ORF">FH063_003366</name>
</gene>
<evidence type="ECO:0000313" key="1">
    <source>
        <dbReference type="EMBL" id="KAA1052959.1"/>
    </source>
</evidence>
<evidence type="ECO:0000313" key="2">
    <source>
        <dbReference type="Proteomes" id="UP000325333"/>
    </source>
</evidence>
<dbReference type="EMBL" id="VEWN01000019">
    <property type="protein sequence ID" value="KAA1052959.1"/>
    <property type="molecule type" value="Genomic_DNA"/>
</dbReference>
<reference evidence="1 2" key="1">
    <citation type="submission" date="2019-07" db="EMBL/GenBank/DDBJ databases">
        <title>Genome sequencing of the stress-tolerant strain Azospirillum brasilense Az19.</title>
        <authorList>
            <person name="Maroniche G.A."/>
            <person name="Garcia J.E."/>
            <person name="Pagnussat L."/>
            <person name="Amenta M."/>
            <person name="Creus C.M."/>
        </authorList>
    </citation>
    <scope>NUCLEOTIDE SEQUENCE [LARGE SCALE GENOMIC DNA]</scope>
    <source>
        <strain evidence="1 2">Az19</strain>
    </source>
</reference>
<dbReference type="RefSeq" id="WP_149651514.1">
    <property type="nucleotide sequence ID" value="NZ_VEWN01000019.1"/>
</dbReference>
<dbReference type="NCBIfam" id="NF047331">
    <property type="entry name" value="phage_HTJ"/>
    <property type="match status" value="1"/>
</dbReference>
<name>A0A5B0KL67_9PROT</name>
<proteinExistence type="predicted"/>
<dbReference type="Proteomes" id="UP000325333">
    <property type="component" value="Unassembled WGS sequence"/>
</dbReference>
<sequence>MATLAQLTAYRDALEAARYSGNRRVQTGATSVEFKTDAEMLAALNDLNRQIAAASDTPIRQIRISSSKGL</sequence>
<evidence type="ECO:0008006" key="3">
    <source>
        <dbReference type="Google" id="ProtNLM"/>
    </source>
</evidence>
<accession>A0A5B0KL67</accession>
<organism evidence="1 2">
    <name type="scientific">Azospirillum argentinense</name>
    <dbReference type="NCBI Taxonomy" id="2970906"/>
    <lineage>
        <taxon>Bacteria</taxon>
        <taxon>Pseudomonadati</taxon>
        <taxon>Pseudomonadota</taxon>
        <taxon>Alphaproteobacteria</taxon>
        <taxon>Rhodospirillales</taxon>
        <taxon>Azospirillaceae</taxon>
        <taxon>Azospirillum</taxon>
    </lineage>
</organism>